<dbReference type="RefSeq" id="WP_164649921.1">
    <property type="nucleotide sequence ID" value="NZ_CP047476.1"/>
</dbReference>
<dbReference type="Proteomes" id="UP000464262">
    <property type="component" value="Chromosome 2"/>
</dbReference>
<evidence type="ECO:0000313" key="2">
    <source>
        <dbReference type="Proteomes" id="UP000464262"/>
    </source>
</evidence>
<protein>
    <submittedName>
        <fullName evidence="1">Chromosome partitioning protein ParA</fullName>
    </submittedName>
</protein>
<dbReference type="KEGG" id="vas:GT360_15785"/>
<dbReference type="AlphaFoldDB" id="A0A7Z2T646"/>
<evidence type="ECO:0000313" key="1">
    <source>
        <dbReference type="EMBL" id="QIA65022.1"/>
    </source>
</evidence>
<gene>
    <name evidence="1" type="ORF">GT360_15785</name>
</gene>
<accession>A0A7Z2T646</accession>
<dbReference type="EMBL" id="CP047476">
    <property type="protein sequence ID" value="QIA65022.1"/>
    <property type="molecule type" value="Genomic_DNA"/>
</dbReference>
<keyword evidence="2" id="KW-1185">Reference proteome</keyword>
<dbReference type="PROSITE" id="PS51257">
    <property type="entry name" value="PROKAR_LIPOPROTEIN"/>
    <property type="match status" value="1"/>
</dbReference>
<proteinExistence type="predicted"/>
<name>A0A7Z2T646_9VIBR</name>
<organism evidence="1 2">
    <name type="scientific">Vibrio astriarenae</name>
    <dbReference type="NCBI Taxonomy" id="1481923"/>
    <lineage>
        <taxon>Bacteria</taxon>
        <taxon>Pseudomonadati</taxon>
        <taxon>Pseudomonadota</taxon>
        <taxon>Gammaproteobacteria</taxon>
        <taxon>Vibrionales</taxon>
        <taxon>Vibrionaceae</taxon>
        <taxon>Vibrio</taxon>
    </lineage>
</organism>
<reference evidence="1 2" key="1">
    <citation type="submission" date="2020-01" db="EMBL/GenBank/DDBJ databases">
        <title>Whole genome and functional gene identification of agarase of Vibrio HN897.</title>
        <authorList>
            <person name="Liu Y."/>
            <person name="Zhao Z."/>
        </authorList>
    </citation>
    <scope>NUCLEOTIDE SEQUENCE [LARGE SCALE GENOMIC DNA]</scope>
    <source>
        <strain evidence="1 2">HN897</strain>
    </source>
</reference>
<sequence>MKLLTIMLILFSIIGCKSEHSEVEKSNASKIALSDEMIAELKSKSRVTEQLDYIYKHYHHLLDRSDNLAGIDINKNGIRDDIEDYIDNLQVDEPTKHLVKQFAHAFQKPMLHDFNDDTHESKILARKIAKLHTKAHACQAYMNISIDNLNVTDKLTSLTYNTKERTLAYLRYNSLLSGGVYTLLPAKGEYCE</sequence>